<keyword evidence="3" id="KW-1185">Reference proteome</keyword>
<dbReference type="Proteomes" id="UP000601171">
    <property type="component" value="Unassembled WGS sequence"/>
</dbReference>
<sequence length="190" mass="22204">MRDLNFFEPYIEKRSFKFDKVLILYILLFFTIIGVVAYSVYNYFTIRKLESDIDYRTGISQNSKTIKKVNEIKMLEDELTVFREEVTKIKGLDEIIESKDVIDDELLRLVENKMPEDMFLTTFSVYDGEIQIIGISKDKYAIAEFAKGLSSIEEYNEVFISNISQIEDYYNFNLNIALKDVSNGGNEPEE</sequence>
<dbReference type="AlphaFoldDB" id="A0A926ERL4"/>
<keyword evidence="1" id="KW-0812">Transmembrane</keyword>
<dbReference type="RefSeq" id="WP_262429909.1">
    <property type="nucleotide sequence ID" value="NZ_JACRTG010000020.1"/>
</dbReference>
<protein>
    <submittedName>
        <fullName evidence="2">PilN domain-containing protein</fullName>
    </submittedName>
</protein>
<keyword evidence="1" id="KW-0472">Membrane</keyword>
<organism evidence="2 3">
    <name type="scientific">Paratissierella segnis</name>
    <dbReference type="NCBI Taxonomy" id="2763679"/>
    <lineage>
        <taxon>Bacteria</taxon>
        <taxon>Bacillati</taxon>
        <taxon>Bacillota</taxon>
        <taxon>Tissierellia</taxon>
        <taxon>Tissierellales</taxon>
        <taxon>Tissierellaceae</taxon>
        <taxon>Paratissierella</taxon>
    </lineage>
</organism>
<dbReference type="InterPro" id="IPR007813">
    <property type="entry name" value="PilN"/>
</dbReference>
<evidence type="ECO:0000313" key="2">
    <source>
        <dbReference type="EMBL" id="MBC8588453.1"/>
    </source>
</evidence>
<evidence type="ECO:0000256" key="1">
    <source>
        <dbReference type="SAM" id="Phobius"/>
    </source>
</evidence>
<comment type="caution">
    <text evidence="2">The sequence shown here is derived from an EMBL/GenBank/DDBJ whole genome shotgun (WGS) entry which is preliminary data.</text>
</comment>
<keyword evidence="1" id="KW-1133">Transmembrane helix</keyword>
<gene>
    <name evidence="2" type="ORF">H8707_09385</name>
</gene>
<evidence type="ECO:0000313" key="3">
    <source>
        <dbReference type="Proteomes" id="UP000601171"/>
    </source>
</evidence>
<dbReference type="Pfam" id="PF05137">
    <property type="entry name" value="PilN"/>
    <property type="match status" value="1"/>
</dbReference>
<dbReference type="EMBL" id="JACRTG010000020">
    <property type="protein sequence ID" value="MBC8588453.1"/>
    <property type="molecule type" value="Genomic_DNA"/>
</dbReference>
<feature type="transmembrane region" description="Helical" evidence="1">
    <location>
        <begin position="21"/>
        <end position="41"/>
    </location>
</feature>
<accession>A0A926ERL4</accession>
<proteinExistence type="predicted"/>
<reference evidence="2" key="1">
    <citation type="submission" date="2020-08" db="EMBL/GenBank/DDBJ databases">
        <title>Genome public.</title>
        <authorList>
            <person name="Liu C."/>
            <person name="Sun Q."/>
        </authorList>
    </citation>
    <scope>NUCLEOTIDE SEQUENCE</scope>
    <source>
        <strain evidence="2">BX21</strain>
    </source>
</reference>
<name>A0A926ERL4_9FIRM</name>